<dbReference type="InterPro" id="IPR001444">
    <property type="entry name" value="Flag_bb_rod_N"/>
</dbReference>
<evidence type="ECO:0000313" key="10">
    <source>
        <dbReference type="EMBL" id="QDU62579.1"/>
    </source>
</evidence>
<keyword evidence="10" id="KW-0969">Cilium</keyword>
<evidence type="ECO:0000259" key="8">
    <source>
        <dbReference type="Pfam" id="PF07559"/>
    </source>
</evidence>
<evidence type="ECO:0000259" key="9">
    <source>
        <dbReference type="Pfam" id="PF22692"/>
    </source>
</evidence>
<organism evidence="10 11">
    <name type="scientific">Kolteria novifilia</name>
    <dbReference type="NCBI Taxonomy" id="2527975"/>
    <lineage>
        <taxon>Bacteria</taxon>
        <taxon>Pseudomonadati</taxon>
        <taxon>Planctomycetota</taxon>
        <taxon>Planctomycetia</taxon>
        <taxon>Kolteriales</taxon>
        <taxon>Kolteriaceae</taxon>
        <taxon>Kolteria</taxon>
    </lineage>
</organism>
<dbReference type="Pfam" id="PF06429">
    <property type="entry name" value="Flg_bbr_C"/>
    <property type="match status" value="1"/>
</dbReference>
<evidence type="ECO:0000259" key="7">
    <source>
        <dbReference type="Pfam" id="PF06429"/>
    </source>
</evidence>
<dbReference type="Pfam" id="PF07559">
    <property type="entry name" value="FlgE_D2"/>
    <property type="match status" value="1"/>
</dbReference>
<dbReference type="RefSeq" id="WP_145259438.1">
    <property type="nucleotide sequence ID" value="NZ_CP036279.1"/>
</dbReference>
<comment type="function">
    <text evidence="5">A flexible structure which links the flagellar filament to the drive apparatus in the basal body.</text>
</comment>
<keyword evidence="4 5" id="KW-0975">Bacterial flagellum</keyword>
<evidence type="ECO:0000256" key="2">
    <source>
        <dbReference type="ARBA" id="ARBA00009677"/>
    </source>
</evidence>
<dbReference type="EMBL" id="CP036279">
    <property type="protein sequence ID" value="QDU62579.1"/>
    <property type="molecule type" value="Genomic_DNA"/>
</dbReference>
<dbReference type="SUPFAM" id="SSF117143">
    <property type="entry name" value="Flagellar hook protein flgE"/>
    <property type="match status" value="1"/>
</dbReference>
<dbReference type="Pfam" id="PF00460">
    <property type="entry name" value="Flg_bb_rod"/>
    <property type="match status" value="1"/>
</dbReference>
<feature type="domain" description="Flagellar basal body rod protein N-terminal" evidence="6">
    <location>
        <begin position="7"/>
        <end position="37"/>
    </location>
</feature>
<keyword evidence="10" id="KW-0282">Flagellum</keyword>
<feature type="domain" description="Flagellar basal-body/hook protein C-terminal" evidence="7">
    <location>
        <begin position="562"/>
        <end position="606"/>
    </location>
</feature>
<comment type="subcellular location">
    <subcellularLocation>
        <location evidence="1 5">Bacterial flagellum basal body</location>
    </subcellularLocation>
</comment>
<dbReference type="InterPro" id="IPR010930">
    <property type="entry name" value="Flg_bb/hook_C_dom"/>
</dbReference>
<dbReference type="PANTHER" id="PTHR30435">
    <property type="entry name" value="FLAGELLAR PROTEIN"/>
    <property type="match status" value="1"/>
</dbReference>
<feature type="domain" description="Flagellar hook protein FlgE D2" evidence="8">
    <location>
        <begin position="360"/>
        <end position="488"/>
    </location>
</feature>
<gene>
    <name evidence="10" type="primary">flgE_1</name>
    <name evidence="10" type="ORF">Pan216_34460</name>
</gene>
<protein>
    <recommendedName>
        <fullName evidence="3 5">Flagellar hook protein FlgE</fullName>
    </recommendedName>
</protein>
<feature type="domain" description="Flagellar hook protein FlgE/F/G-like D1" evidence="9">
    <location>
        <begin position="97"/>
        <end position="159"/>
    </location>
</feature>
<dbReference type="KEGG" id="knv:Pan216_34460"/>
<dbReference type="InterPro" id="IPR037058">
    <property type="entry name" value="Falgellar_hook_FlgE_sf"/>
</dbReference>
<evidence type="ECO:0000256" key="3">
    <source>
        <dbReference type="ARBA" id="ARBA00019015"/>
    </source>
</evidence>
<dbReference type="GO" id="GO:0071978">
    <property type="term" value="P:bacterial-type flagellum-dependent swarming motility"/>
    <property type="evidence" value="ECO:0007669"/>
    <property type="project" value="TreeGrafter"/>
</dbReference>
<evidence type="ECO:0000256" key="1">
    <source>
        <dbReference type="ARBA" id="ARBA00004117"/>
    </source>
</evidence>
<accession>A0A518B6H8</accession>
<sequence>MGIGPALSTAISGLSVNESAIDVIGNNLANTTTTAYKRFRVQFVNNFLSTSNFGSSPVNGLGSNPTQFGQGARLGGVNVDTQPGAPTQTGLPSDLYIQGIGYFVVSGNDQEQLFTRDGGFAVNANSELVTSEGLKVQGFGIDEEFEIQQTVLTDIEIPLGSLQVAEATTEAFMDGTLNPDGDLSTNGTRLQSVALSAATAATQLDSITLAGGGPSLIDDGLGGGNFSGPVELTYTPRRGASFLEPATITLNPTDSLSTLTDFLADSLGIDTSLDSTALYDSTTTVSAGGPVPDDFRDPGVYFEGDTIPPSGDVVPAGTIQVIGNLGTVNDFTISATDFEVRPVSDPTVTGRLDLSFPTTVAQATGESSQTTFAVFDSLGNPVEVTAAVYLQSLGTEFSEFRIVFSSPDQSLDPNNLPAGVASPFDRGLGSAVLRFDSRGQLDSVTGTDLTVYRQLTGAANPLQFNVNVDQIAALAVDQSRLAVVSQDGSPTGVLIDFGIQADGTIVGAFDNGVSRPLGQVALARFANPAGLVQIEGNLLRSGPNSGLPFITTPGESVGSILSGFLELSNVEISESFVDLITASTGFAANGRVIATSQDLIDTLLQLPR</sequence>
<dbReference type="InterPro" id="IPR011491">
    <property type="entry name" value="FlgE_D2"/>
</dbReference>
<dbReference type="NCBIfam" id="TIGR03506">
    <property type="entry name" value="FlgEFG_subfam"/>
    <property type="match status" value="2"/>
</dbReference>
<reference evidence="10 11" key="1">
    <citation type="submission" date="2019-02" db="EMBL/GenBank/DDBJ databases">
        <title>Deep-cultivation of Planctomycetes and their phenomic and genomic characterization uncovers novel biology.</title>
        <authorList>
            <person name="Wiegand S."/>
            <person name="Jogler M."/>
            <person name="Boedeker C."/>
            <person name="Pinto D."/>
            <person name="Vollmers J."/>
            <person name="Rivas-Marin E."/>
            <person name="Kohn T."/>
            <person name="Peeters S.H."/>
            <person name="Heuer A."/>
            <person name="Rast P."/>
            <person name="Oberbeckmann S."/>
            <person name="Bunk B."/>
            <person name="Jeske O."/>
            <person name="Meyerdierks A."/>
            <person name="Storesund J.E."/>
            <person name="Kallscheuer N."/>
            <person name="Luecker S."/>
            <person name="Lage O.M."/>
            <person name="Pohl T."/>
            <person name="Merkel B.J."/>
            <person name="Hornburger P."/>
            <person name="Mueller R.-W."/>
            <person name="Bruemmer F."/>
            <person name="Labrenz M."/>
            <person name="Spormann A.M."/>
            <person name="Op den Camp H."/>
            <person name="Overmann J."/>
            <person name="Amann R."/>
            <person name="Jetten M.S.M."/>
            <person name="Mascher T."/>
            <person name="Medema M.H."/>
            <person name="Devos D.P."/>
            <person name="Kaster A.-K."/>
            <person name="Ovreas L."/>
            <person name="Rohde M."/>
            <person name="Galperin M.Y."/>
            <person name="Jogler C."/>
        </authorList>
    </citation>
    <scope>NUCLEOTIDE SEQUENCE [LARGE SCALE GENOMIC DNA]</scope>
    <source>
        <strain evidence="10 11">Pan216</strain>
    </source>
</reference>
<dbReference type="PANTHER" id="PTHR30435:SF1">
    <property type="entry name" value="FLAGELLAR HOOK PROTEIN FLGE"/>
    <property type="match status" value="1"/>
</dbReference>
<dbReference type="GO" id="GO:0009424">
    <property type="term" value="C:bacterial-type flagellum hook"/>
    <property type="evidence" value="ECO:0007669"/>
    <property type="project" value="TreeGrafter"/>
</dbReference>
<dbReference type="GO" id="GO:0005829">
    <property type="term" value="C:cytosol"/>
    <property type="evidence" value="ECO:0007669"/>
    <property type="project" value="TreeGrafter"/>
</dbReference>
<evidence type="ECO:0000259" key="6">
    <source>
        <dbReference type="Pfam" id="PF00460"/>
    </source>
</evidence>
<proteinExistence type="inferred from homology"/>
<dbReference type="InterPro" id="IPR053967">
    <property type="entry name" value="LlgE_F_G-like_D1"/>
</dbReference>
<dbReference type="InterPro" id="IPR037925">
    <property type="entry name" value="FlgE/F/G-like"/>
</dbReference>
<dbReference type="InterPro" id="IPR020013">
    <property type="entry name" value="Flagellar_FlgE/F/G"/>
</dbReference>
<comment type="similarity">
    <text evidence="2 5">Belongs to the flagella basal body rod proteins family.</text>
</comment>
<name>A0A518B6H8_9BACT</name>
<evidence type="ECO:0000313" key="11">
    <source>
        <dbReference type="Proteomes" id="UP000317093"/>
    </source>
</evidence>
<evidence type="ECO:0000256" key="4">
    <source>
        <dbReference type="ARBA" id="ARBA00023143"/>
    </source>
</evidence>
<dbReference type="Proteomes" id="UP000317093">
    <property type="component" value="Chromosome"/>
</dbReference>
<evidence type="ECO:0000256" key="5">
    <source>
        <dbReference type="RuleBase" id="RU362116"/>
    </source>
</evidence>
<dbReference type="AlphaFoldDB" id="A0A518B6H8"/>
<keyword evidence="11" id="KW-1185">Reference proteome</keyword>
<dbReference type="Pfam" id="PF22692">
    <property type="entry name" value="LlgE_F_G_D1"/>
    <property type="match status" value="1"/>
</dbReference>
<dbReference type="Gene3D" id="2.60.98.20">
    <property type="entry name" value="Flagellar hook protein FlgE"/>
    <property type="match status" value="1"/>
</dbReference>
<keyword evidence="10" id="KW-0966">Cell projection</keyword>
<dbReference type="OrthoDB" id="9804559at2"/>
<dbReference type="GO" id="GO:0009425">
    <property type="term" value="C:bacterial-type flagellum basal body"/>
    <property type="evidence" value="ECO:0007669"/>
    <property type="project" value="UniProtKB-SubCell"/>
</dbReference>